<dbReference type="SUPFAM" id="SSF56747">
    <property type="entry name" value="Prim-pol domain"/>
    <property type="match status" value="1"/>
</dbReference>
<keyword evidence="3" id="KW-1185">Reference proteome</keyword>
<dbReference type="OrthoDB" id="3161118at2759"/>
<dbReference type="GO" id="GO:0006269">
    <property type="term" value="P:DNA replication, synthesis of primer"/>
    <property type="evidence" value="ECO:0007669"/>
    <property type="project" value="InterPro"/>
</dbReference>
<protein>
    <submittedName>
        <fullName evidence="2">DNA primase</fullName>
    </submittedName>
</protein>
<dbReference type="Gene3D" id="3.90.920.10">
    <property type="entry name" value="DNA primase, PRIM domain"/>
    <property type="match status" value="1"/>
</dbReference>
<dbReference type="InterPro" id="IPR002755">
    <property type="entry name" value="DNA_primase_S"/>
</dbReference>
<gene>
    <name evidence="2" type="ORF">GNI_002980</name>
</gene>
<dbReference type="RefSeq" id="XP_011128501.1">
    <property type="nucleotide sequence ID" value="XM_011130199.1"/>
</dbReference>
<comment type="similarity">
    <text evidence="1">Belongs to the eukaryotic-type primase small subunit family.</text>
</comment>
<evidence type="ECO:0000256" key="1">
    <source>
        <dbReference type="ARBA" id="ARBA00009762"/>
    </source>
</evidence>
<dbReference type="GO" id="GO:0003899">
    <property type="term" value="F:DNA-directed RNA polymerase activity"/>
    <property type="evidence" value="ECO:0007669"/>
    <property type="project" value="InterPro"/>
</dbReference>
<proteinExistence type="inferred from homology"/>
<comment type="caution">
    <text evidence="2">The sequence shown here is derived from an EMBL/GenBank/DDBJ whole genome shotgun (WGS) entry which is preliminary data.</text>
</comment>
<dbReference type="Proteomes" id="UP000019763">
    <property type="component" value="Unassembled WGS sequence"/>
</dbReference>
<dbReference type="Pfam" id="PF01896">
    <property type="entry name" value="DNA_primase_S"/>
    <property type="match status" value="1"/>
</dbReference>
<dbReference type="eggNOG" id="KOG2851">
    <property type="taxonomic scope" value="Eukaryota"/>
</dbReference>
<accession>A0A023BDK7</accession>
<dbReference type="GeneID" id="22910362"/>
<dbReference type="AlphaFoldDB" id="A0A023BDK7"/>
<name>A0A023BDK7_GRENI</name>
<sequence>MLFLLQPRLDVNVSKDKKHLLKAPLCIHQATGKVCCPIDINIIDQFNPDTVVTIKQIISDEPSAIRDFKQYQQRLAAIKTDSHDEQTNRTIKPTERSIVDRSICEKKYM</sequence>
<organism evidence="2 3">
    <name type="scientific">Gregarina niphandrodes</name>
    <name type="common">Septate eugregarine</name>
    <dbReference type="NCBI Taxonomy" id="110365"/>
    <lineage>
        <taxon>Eukaryota</taxon>
        <taxon>Sar</taxon>
        <taxon>Alveolata</taxon>
        <taxon>Apicomplexa</taxon>
        <taxon>Conoidasida</taxon>
        <taxon>Gregarinasina</taxon>
        <taxon>Eugregarinorida</taxon>
        <taxon>Gregarinidae</taxon>
        <taxon>Gregarina</taxon>
    </lineage>
</organism>
<reference evidence="2" key="1">
    <citation type="submission" date="2013-12" db="EMBL/GenBank/DDBJ databases">
        <authorList>
            <person name="Omoto C.K."/>
            <person name="Sibley D."/>
            <person name="Venepally P."/>
            <person name="Hadjithomas M."/>
            <person name="Karamycheva S."/>
            <person name="Brunk B."/>
            <person name="Roos D."/>
            <person name="Caler E."/>
            <person name="Lorenzi H."/>
        </authorList>
    </citation>
    <scope>NUCLEOTIDE SEQUENCE</scope>
</reference>
<dbReference type="VEuPathDB" id="CryptoDB:GNI_002980"/>
<evidence type="ECO:0000313" key="2">
    <source>
        <dbReference type="EMBL" id="EZG89095.1"/>
    </source>
</evidence>
<dbReference type="EMBL" id="AFNH02000026">
    <property type="protein sequence ID" value="EZG89095.1"/>
    <property type="molecule type" value="Genomic_DNA"/>
</dbReference>
<dbReference type="PANTHER" id="PTHR10536">
    <property type="entry name" value="DNA PRIMASE SMALL SUBUNIT"/>
    <property type="match status" value="1"/>
</dbReference>
<evidence type="ECO:0000313" key="3">
    <source>
        <dbReference type="Proteomes" id="UP000019763"/>
    </source>
</evidence>